<proteinExistence type="predicted"/>
<dbReference type="Pfam" id="PF13377">
    <property type="entry name" value="Peripla_BP_3"/>
    <property type="match status" value="1"/>
</dbReference>
<evidence type="ECO:0000313" key="6">
    <source>
        <dbReference type="Proteomes" id="UP000266340"/>
    </source>
</evidence>
<dbReference type="GO" id="GO:0000976">
    <property type="term" value="F:transcription cis-regulatory region binding"/>
    <property type="evidence" value="ECO:0007669"/>
    <property type="project" value="TreeGrafter"/>
</dbReference>
<evidence type="ECO:0000256" key="3">
    <source>
        <dbReference type="ARBA" id="ARBA00023163"/>
    </source>
</evidence>
<dbReference type="SMART" id="SM00354">
    <property type="entry name" value="HTH_LACI"/>
    <property type="match status" value="1"/>
</dbReference>
<dbReference type="InterPro" id="IPR010982">
    <property type="entry name" value="Lambda_DNA-bd_dom_sf"/>
</dbReference>
<dbReference type="InterPro" id="IPR000843">
    <property type="entry name" value="HTH_LacI"/>
</dbReference>
<keyword evidence="6" id="KW-1185">Reference proteome</keyword>
<keyword evidence="1" id="KW-0805">Transcription regulation</keyword>
<dbReference type="PANTHER" id="PTHR30146:SF109">
    <property type="entry name" value="HTH-TYPE TRANSCRIPTIONAL REGULATOR GALS"/>
    <property type="match status" value="1"/>
</dbReference>
<dbReference type="EMBL" id="QXJM01000039">
    <property type="protein sequence ID" value="RIE02528.1"/>
    <property type="molecule type" value="Genomic_DNA"/>
</dbReference>
<name>A0A398CP87_9BACL</name>
<evidence type="ECO:0000259" key="4">
    <source>
        <dbReference type="PROSITE" id="PS50932"/>
    </source>
</evidence>
<dbReference type="InterPro" id="IPR046335">
    <property type="entry name" value="LacI/GalR-like_sensor"/>
</dbReference>
<dbReference type="SUPFAM" id="SSF53822">
    <property type="entry name" value="Periplasmic binding protein-like I"/>
    <property type="match status" value="1"/>
</dbReference>
<gene>
    <name evidence="5" type="ORF">D3H35_17715</name>
</gene>
<keyword evidence="3" id="KW-0804">Transcription</keyword>
<dbReference type="Pfam" id="PF00356">
    <property type="entry name" value="LacI"/>
    <property type="match status" value="1"/>
</dbReference>
<dbReference type="PROSITE" id="PS50932">
    <property type="entry name" value="HTH_LACI_2"/>
    <property type="match status" value="1"/>
</dbReference>
<dbReference type="GO" id="GO:0003700">
    <property type="term" value="F:DNA-binding transcription factor activity"/>
    <property type="evidence" value="ECO:0007669"/>
    <property type="project" value="TreeGrafter"/>
</dbReference>
<dbReference type="AlphaFoldDB" id="A0A398CP87"/>
<dbReference type="Proteomes" id="UP000266340">
    <property type="component" value="Unassembled WGS sequence"/>
</dbReference>
<dbReference type="CDD" id="cd06267">
    <property type="entry name" value="PBP1_LacI_sugar_binding-like"/>
    <property type="match status" value="1"/>
</dbReference>
<dbReference type="InterPro" id="IPR028082">
    <property type="entry name" value="Peripla_BP_I"/>
</dbReference>
<evidence type="ECO:0000256" key="2">
    <source>
        <dbReference type="ARBA" id="ARBA00023125"/>
    </source>
</evidence>
<sequence length="340" mass="36877">MKEIARRLNLSASTVSRALNGVYGVRASTKALVIETAKAVGYVPNMGAKQLVGKGSGLIGIFAPVFRGGVHSEYLLNFYDMLQLELHKFGKDSLIFAIPYEDYPENRLTECVGSRSLEGCIILSPFGQGHPLIEEALKLGVPFVNFESVIGPHCSAIVSDDREGGRIAGRYLLSQGHRCFAYINGPPKARVSLERWDGFCEALREGGVSQDSVRVLQGDFSWESGVRAAEELRNSGAEVTAIFSSNDRMATGAIMRLAELGLSVPGDISVLGYDGDPYTAYLNPPLTTIRHASDHVSSDVVLRLMELQQGRSGTSERYPPVLLERKSVAVLTKAHSEGDT</sequence>
<feature type="domain" description="HTH lacI-type" evidence="4">
    <location>
        <begin position="1"/>
        <end position="53"/>
    </location>
</feature>
<organism evidence="5 6">
    <name type="scientific">Cohnella faecalis</name>
    <dbReference type="NCBI Taxonomy" id="2315694"/>
    <lineage>
        <taxon>Bacteria</taxon>
        <taxon>Bacillati</taxon>
        <taxon>Bacillota</taxon>
        <taxon>Bacilli</taxon>
        <taxon>Bacillales</taxon>
        <taxon>Paenibacillaceae</taxon>
        <taxon>Cohnella</taxon>
    </lineage>
</organism>
<comment type="caution">
    <text evidence="5">The sequence shown here is derived from an EMBL/GenBank/DDBJ whole genome shotgun (WGS) entry which is preliminary data.</text>
</comment>
<dbReference type="SUPFAM" id="SSF47413">
    <property type="entry name" value="lambda repressor-like DNA-binding domains"/>
    <property type="match status" value="1"/>
</dbReference>
<evidence type="ECO:0000256" key="1">
    <source>
        <dbReference type="ARBA" id="ARBA00023015"/>
    </source>
</evidence>
<dbReference type="Gene3D" id="3.40.50.2300">
    <property type="match status" value="2"/>
</dbReference>
<dbReference type="PANTHER" id="PTHR30146">
    <property type="entry name" value="LACI-RELATED TRANSCRIPTIONAL REPRESSOR"/>
    <property type="match status" value="1"/>
</dbReference>
<keyword evidence="2" id="KW-0238">DNA-binding</keyword>
<protein>
    <submittedName>
        <fullName evidence="5">LacI family transcriptional regulator</fullName>
    </submittedName>
</protein>
<reference evidence="5 6" key="1">
    <citation type="submission" date="2018-09" db="EMBL/GenBank/DDBJ databases">
        <title>Cohnella cavernae sp. nov., isolated from a karst cave.</title>
        <authorList>
            <person name="Zhu H."/>
        </authorList>
    </citation>
    <scope>NUCLEOTIDE SEQUENCE [LARGE SCALE GENOMIC DNA]</scope>
    <source>
        <strain evidence="5 6">K2E09-144</strain>
    </source>
</reference>
<accession>A0A398CP87</accession>
<dbReference type="CDD" id="cd01392">
    <property type="entry name" value="HTH_LacI"/>
    <property type="match status" value="1"/>
</dbReference>
<dbReference type="OrthoDB" id="9775106at2"/>
<dbReference type="Gene3D" id="1.10.260.40">
    <property type="entry name" value="lambda repressor-like DNA-binding domains"/>
    <property type="match status" value="1"/>
</dbReference>
<evidence type="ECO:0000313" key="5">
    <source>
        <dbReference type="EMBL" id="RIE02528.1"/>
    </source>
</evidence>